<dbReference type="OrthoDB" id="5946976at2759"/>
<dbReference type="Pfam" id="PF00144">
    <property type="entry name" value="Beta-lactamase"/>
    <property type="match status" value="1"/>
</dbReference>
<comment type="caution">
    <text evidence="3">The sequence shown here is derived from an EMBL/GenBank/DDBJ whole genome shotgun (WGS) entry which is preliminary data.</text>
</comment>
<feature type="domain" description="Beta-lactamase-related" evidence="2">
    <location>
        <begin position="315"/>
        <end position="596"/>
    </location>
</feature>
<dbReference type="InterPro" id="IPR049511">
    <property type="entry name" value="PGH-like_rpt"/>
</dbReference>
<dbReference type="Gene3D" id="3.40.710.10">
    <property type="entry name" value="DD-peptidase/beta-lactamase superfamily"/>
    <property type="match status" value="1"/>
</dbReference>
<comment type="similarity">
    <text evidence="1">Belongs to the peptidase S12 family.</text>
</comment>
<dbReference type="EMBL" id="CAJVPL010003286">
    <property type="protein sequence ID" value="CAG8629748.1"/>
    <property type="molecule type" value="Genomic_DNA"/>
</dbReference>
<dbReference type="AlphaFoldDB" id="A0A9N9D7G3"/>
<dbReference type="SUPFAM" id="SSF56601">
    <property type="entry name" value="beta-lactamase/transpeptidase-like"/>
    <property type="match status" value="1"/>
</dbReference>
<evidence type="ECO:0000313" key="3">
    <source>
        <dbReference type="EMBL" id="CAG8629748.1"/>
    </source>
</evidence>
<dbReference type="PANTHER" id="PTHR46825:SF9">
    <property type="entry name" value="BETA-LACTAMASE-RELATED DOMAIN-CONTAINING PROTEIN"/>
    <property type="match status" value="1"/>
</dbReference>
<gene>
    <name evidence="3" type="ORF">AGERDE_LOCUS10467</name>
</gene>
<evidence type="ECO:0000259" key="2">
    <source>
        <dbReference type="Pfam" id="PF00144"/>
    </source>
</evidence>
<dbReference type="InterPro" id="IPR001466">
    <property type="entry name" value="Beta-lactam-related"/>
</dbReference>
<dbReference type="InterPro" id="IPR050491">
    <property type="entry name" value="AmpC-like"/>
</dbReference>
<dbReference type="InterPro" id="IPR012338">
    <property type="entry name" value="Beta-lactam/transpept-like"/>
</dbReference>
<reference evidence="3" key="1">
    <citation type="submission" date="2021-06" db="EMBL/GenBank/DDBJ databases">
        <authorList>
            <person name="Kallberg Y."/>
            <person name="Tangrot J."/>
            <person name="Rosling A."/>
        </authorList>
    </citation>
    <scope>NUCLEOTIDE SEQUENCE</scope>
    <source>
        <strain evidence="3">MT106</strain>
    </source>
</reference>
<dbReference type="Proteomes" id="UP000789831">
    <property type="component" value="Unassembled WGS sequence"/>
</dbReference>
<keyword evidence="4" id="KW-1185">Reference proteome</keyword>
<organism evidence="3 4">
    <name type="scientific">Ambispora gerdemannii</name>
    <dbReference type="NCBI Taxonomy" id="144530"/>
    <lineage>
        <taxon>Eukaryota</taxon>
        <taxon>Fungi</taxon>
        <taxon>Fungi incertae sedis</taxon>
        <taxon>Mucoromycota</taxon>
        <taxon>Glomeromycotina</taxon>
        <taxon>Glomeromycetes</taxon>
        <taxon>Archaeosporales</taxon>
        <taxon>Ambisporaceae</taxon>
        <taxon>Ambispora</taxon>
    </lineage>
</organism>
<protein>
    <submittedName>
        <fullName evidence="3">3145_t:CDS:1</fullName>
    </submittedName>
</protein>
<dbReference type="PANTHER" id="PTHR46825">
    <property type="entry name" value="D-ALANYL-D-ALANINE-CARBOXYPEPTIDASE/ENDOPEPTIDASE AMPH"/>
    <property type="match status" value="1"/>
</dbReference>
<proteinExistence type="inferred from homology"/>
<accession>A0A9N9D7G3</accession>
<evidence type="ECO:0000313" key="4">
    <source>
        <dbReference type="Proteomes" id="UP000789831"/>
    </source>
</evidence>
<name>A0A9N9D7G3_9GLOM</name>
<dbReference type="Pfam" id="PF17660">
    <property type="entry name" value="BTRD1"/>
    <property type="match status" value="4"/>
</dbReference>
<evidence type="ECO:0000256" key="1">
    <source>
        <dbReference type="ARBA" id="ARBA00038215"/>
    </source>
</evidence>
<sequence length="676" mass="75421">MDNDCGPYFDCDLFISDKCNQNIFSWYIHSSPGLYSRPAFEAYHDATHVYHQQKFDELYPKKYRMISLSVYGDPSDTRYAAVWVQTQLSPDWMAIHGATPSQYQSFFDKCAQGGYSAILITATGNDSKSVFAGTCEKRPGPLHLTKFGLVRGSDSETNTIQYWNKQAYEQGLILTSGSVYGSASNPVFAAIWSSNTDNISWNADGIVDDAATYQSRFNAETSVWARPSFVTLSSSYQYFSVFVDNQIGPWVARHGLTSSQYQAEFDKWVAQGYYPFSVQGGGSGSGIRIAVIFAKDTIPIPRNFTASGLTTVQSIDDVMKDYIKKNQIHGASLGIVLGKKLVYAKGYTWAEPGYPAIQPTTPFRVASCSKSITSIAIHQLIQEKLLSLDDRFQDILQLKTPSGGDPSDPNIKKVTIRQLLEHKGGFSDAWHRDVATVKAFGTSLPITKLQLARYIMTEKLQFEPGTQYLYSNFGYILLSLVVEKKRGTLYESAVLSTIGKPLGLSRTRLSRTLLSSQLTGEARYHDWKIGVSDSVMTPDEPLVPYQYGGFDIQNQDGGGGWSVAAVDFARILAGLSSKSGKLLNNNTTFDMLENLRGFDQRYYSNPDGWHYVKGGYISGLQSIINFDDNQFSYFIAWNKNELKGQFYPNFPELEAAFKSNNWGNTDLFPSYDMPAL</sequence>